<dbReference type="CDD" id="cd09176">
    <property type="entry name" value="PLDc_unchar6"/>
    <property type="match status" value="1"/>
</dbReference>
<gene>
    <name evidence="3" type="ORF">CCC_01385</name>
</gene>
<protein>
    <recommendedName>
        <fullName evidence="2">PLD phosphodiesterase domain-containing protein</fullName>
    </recommendedName>
</protein>
<evidence type="ECO:0000313" key="4">
    <source>
        <dbReference type="Proteomes" id="UP000031971"/>
    </source>
</evidence>
<dbReference type="Proteomes" id="UP000031971">
    <property type="component" value="Unassembled WGS sequence"/>
</dbReference>
<dbReference type="STRING" id="272627.CCC_01385"/>
<dbReference type="Gene3D" id="3.30.870.10">
    <property type="entry name" value="Endonuclease Chain A"/>
    <property type="match status" value="2"/>
</dbReference>
<feature type="compositionally biased region" description="Acidic residues" evidence="1">
    <location>
        <begin position="523"/>
        <end position="534"/>
    </location>
</feature>
<evidence type="ECO:0000313" key="3">
    <source>
        <dbReference type="EMBL" id="KIL96892.1"/>
    </source>
</evidence>
<evidence type="ECO:0000259" key="2">
    <source>
        <dbReference type="PROSITE" id="PS50035"/>
    </source>
</evidence>
<name>A0A0C2U613_PARME</name>
<dbReference type="GO" id="GO:0003824">
    <property type="term" value="F:catalytic activity"/>
    <property type="evidence" value="ECO:0007669"/>
    <property type="project" value="InterPro"/>
</dbReference>
<dbReference type="PROSITE" id="PS50035">
    <property type="entry name" value="PLD"/>
    <property type="match status" value="1"/>
</dbReference>
<feature type="domain" description="PLD phosphodiesterase" evidence="2">
    <location>
        <begin position="225"/>
        <end position="255"/>
    </location>
</feature>
<feature type="region of interest" description="Disordered" evidence="1">
    <location>
        <begin position="502"/>
        <end position="560"/>
    </location>
</feature>
<organism evidence="3 4">
    <name type="scientific">Paramagnetospirillum magnetotacticum MS-1</name>
    <dbReference type="NCBI Taxonomy" id="272627"/>
    <lineage>
        <taxon>Bacteria</taxon>
        <taxon>Pseudomonadati</taxon>
        <taxon>Pseudomonadota</taxon>
        <taxon>Alphaproteobacteria</taxon>
        <taxon>Rhodospirillales</taxon>
        <taxon>Magnetospirillaceae</taxon>
        <taxon>Paramagnetospirillum</taxon>
    </lineage>
</organism>
<sequence>MLKRALSATPEAFRNAGRRYALVPIQVSGCFHPKVHLRLGTDRARLIIGSANATAAGWGSNQEIFTAIDWSRRGEDPTTTVTGPLIRKAYDYLESWLAAIPGDAMDFKLHLHRRDSPWLGELRSNSDPIELPDGSAIDLFCERGDGTPGILNRLSALTAGEMAKRLVVISPYWDNDLSALQELRRALNHCPTIIALNPAKNEFPIDAIDADDPAKFSAVHDDEDAHRFLHAKVILIETDVADHLLFGSANCSDEALGSVTKSARNAEVSVYRRFPPGRGMDLLGLDLGNVIDRRDIRRPAPDSKMFEAGHSAVPAGTIEAVERSFTWWPPKGKDAAGASILLTGSALPVNPVGNGQHRVLLPFDPVFPVIVRVQFGDGRVSDPIVVHDETALRLASPGVTDRRLRTAFNRVLAGEEDIIDLALQAHLLFALDDSAPTRQGHATERAEHASSAAEPREYETPDEFRRAVARRPGTGESGRFSLEDPGLLDLLAIILRGVTDVGGKEARKKRDEEEDRDLHAGETEDGDEINEVAPEEAAGQPNENTGPSATTAEERVFTPADIERRRRQLLKAMAAFEKMLRYLAEHPQSVSNRLTAQTAFMLNLMLFACTKKHRKADGGSARLMALAPGSTGDRELTFAVRAGRLLQQIWVGGRDGALVDHLQIDPRYSSMPDDVFFLIAMSRWAIARAFLAASATSLSTALQASAVKIYRSTLRYGPVDADAEQSFIERLDASLDFKPDETGKLIEHCRQFAAAVGSR</sequence>
<feature type="compositionally biased region" description="Basic and acidic residues" evidence="1">
    <location>
        <begin position="441"/>
        <end position="464"/>
    </location>
</feature>
<feature type="region of interest" description="Disordered" evidence="1">
    <location>
        <begin position="438"/>
        <end position="464"/>
    </location>
</feature>
<proteinExistence type="predicted"/>
<dbReference type="AlphaFoldDB" id="A0A0C2U613"/>
<feature type="compositionally biased region" description="Polar residues" evidence="1">
    <location>
        <begin position="541"/>
        <end position="551"/>
    </location>
</feature>
<dbReference type="InterPro" id="IPR059166">
    <property type="entry name" value="PLD-like_cat"/>
</dbReference>
<accession>A0A0C2U613</accession>
<dbReference type="GO" id="GO:0006793">
    <property type="term" value="P:phosphorus metabolic process"/>
    <property type="evidence" value="ECO:0007669"/>
    <property type="project" value="UniProtKB-ARBA"/>
</dbReference>
<keyword evidence="4" id="KW-1185">Reference proteome</keyword>
<evidence type="ECO:0000256" key="1">
    <source>
        <dbReference type="SAM" id="MobiDB-lite"/>
    </source>
</evidence>
<comment type="caution">
    <text evidence="3">The sequence shown here is derived from an EMBL/GenBank/DDBJ whole genome shotgun (WGS) entry which is preliminary data.</text>
</comment>
<dbReference type="InterPro" id="IPR001736">
    <property type="entry name" value="PLipase_D/transphosphatidylase"/>
</dbReference>
<dbReference type="EMBL" id="JXSL01000033">
    <property type="protein sequence ID" value="KIL96892.1"/>
    <property type="molecule type" value="Genomic_DNA"/>
</dbReference>
<dbReference type="CDD" id="cd09117">
    <property type="entry name" value="PLDc_Bfil_DEXD_like"/>
    <property type="match status" value="1"/>
</dbReference>
<reference evidence="3 4" key="1">
    <citation type="submission" date="2015-01" db="EMBL/GenBank/DDBJ databases">
        <title>Genome Sequence of Magnetospirillum magnetotacticum Strain MS-1.</title>
        <authorList>
            <person name="Marinov G.K."/>
            <person name="Smalley M.D."/>
            <person name="DeSalvo G."/>
        </authorList>
    </citation>
    <scope>NUCLEOTIDE SEQUENCE [LARGE SCALE GENOMIC DNA]</scope>
    <source>
        <strain evidence="3 4">MS-1</strain>
    </source>
</reference>
<feature type="compositionally biased region" description="Basic and acidic residues" evidence="1">
    <location>
        <begin position="502"/>
        <end position="522"/>
    </location>
</feature>